<dbReference type="InterPro" id="IPR021047">
    <property type="entry name" value="Mannosyltransferase_CMT1"/>
</dbReference>
<dbReference type="GO" id="GO:0016020">
    <property type="term" value="C:membrane"/>
    <property type="evidence" value="ECO:0007669"/>
    <property type="project" value="UniProtKB-SubCell"/>
</dbReference>
<dbReference type="PANTHER" id="PTHR34144:SF7">
    <property type="entry name" value="EXPORT PROTEIN (CAP59), PUTATIVE (AFU_ORTHOLOGUE AFUA_7G05020)-RELATED"/>
    <property type="match status" value="1"/>
</dbReference>
<dbReference type="Proteomes" id="UP000068243">
    <property type="component" value="Unassembled WGS sequence"/>
</dbReference>
<dbReference type="VEuPathDB" id="FungiDB:ASPNIDRAFT2_1167163"/>
<feature type="transmembrane region" description="Helical" evidence="5">
    <location>
        <begin position="52"/>
        <end position="76"/>
    </location>
</feature>
<keyword evidence="3 5" id="KW-1133">Transmembrane helix</keyword>
<dbReference type="OrthoDB" id="262547at2759"/>
<gene>
    <name evidence="6" type="ORF">ABL_02366</name>
</gene>
<evidence type="ECO:0000256" key="1">
    <source>
        <dbReference type="ARBA" id="ARBA00004141"/>
    </source>
</evidence>
<evidence type="ECO:0000313" key="7">
    <source>
        <dbReference type="Proteomes" id="UP000068243"/>
    </source>
</evidence>
<dbReference type="EMBL" id="BCMY01000003">
    <property type="protein sequence ID" value="GAQ37886.1"/>
    <property type="molecule type" value="Genomic_DNA"/>
</dbReference>
<dbReference type="VEuPathDB" id="FungiDB:ASPNIDRAFT2_1126393"/>
<evidence type="ECO:0000256" key="4">
    <source>
        <dbReference type="ARBA" id="ARBA00023136"/>
    </source>
</evidence>
<evidence type="ECO:0000256" key="2">
    <source>
        <dbReference type="ARBA" id="ARBA00022692"/>
    </source>
</evidence>
<accession>A0A100IC36</accession>
<feature type="transmembrane region" description="Helical" evidence="5">
    <location>
        <begin position="88"/>
        <end position="109"/>
    </location>
</feature>
<evidence type="ECO:0000256" key="5">
    <source>
        <dbReference type="SAM" id="Phobius"/>
    </source>
</evidence>
<name>A0A100IC36_ASPNG</name>
<proteinExistence type="predicted"/>
<dbReference type="PANTHER" id="PTHR34144">
    <property type="entry name" value="CHROMOSOME 8, WHOLE GENOME SHOTGUN SEQUENCE"/>
    <property type="match status" value="1"/>
</dbReference>
<reference evidence="7" key="1">
    <citation type="journal article" date="2016" name="Genome Announc.">
        <title>Draft genome sequence of Aspergillus niger strain An76.</title>
        <authorList>
            <person name="Gong W."/>
            <person name="Cheng Z."/>
            <person name="Zhang H."/>
            <person name="Liu L."/>
            <person name="Gao P."/>
            <person name="Wang L."/>
        </authorList>
    </citation>
    <scope>NUCLEOTIDE SEQUENCE [LARGE SCALE GENOMIC DNA]</scope>
    <source>
        <strain evidence="7">An76</strain>
    </source>
</reference>
<dbReference type="VEuPathDB" id="FungiDB:M747DRAFT_295839"/>
<dbReference type="InterPro" id="IPR035952">
    <property type="entry name" value="Rhomboid-like_sf"/>
</dbReference>
<evidence type="ECO:0000256" key="3">
    <source>
        <dbReference type="ARBA" id="ARBA00022989"/>
    </source>
</evidence>
<organism evidence="6 7">
    <name type="scientific">Aspergillus niger</name>
    <dbReference type="NCBI Taxonomy" id="5061"/>
    <lineage>
        <taxon>Eukaryota</taxon>
        <taxon>Fungi</taxon>
        <taxon>Dikarya</taxon>
        <taxon>Ascomycota</taxon>
        <taxon>Pezizomycotina</taxon>
        <taxon>Eurotiomycetes</taxon>
        <taxon>Eurotiomycetidae</taxon>
        <taxon>Eurotiales</taxon>
        <taxon>Aspergillaceae</taxon>
        <taxon>Aspergillus</taxon>
        <taxon>Aspergillus subgen. Circumdati</taxon>
    </lineage>
</organism>
<dbReference type="SUPFAM" id="SSF144091">
    <property type="entry name" value="Rhomboid-like"/>
    <property type="match status" value="1"/>
</dbReference>
<dbReference type="AlphaFoldDB" id="A0A100IC36"/>
<dbReference type="VEuPathDB" id="FungiDB:M747DRAFT_315159"/>
<keyword evidence="4 5" id="KW-0472">Membrane</keyword>
<dbReference type="VEuPathDB" id="FungiDB:ATCC64974_80270"/>
<comment type="caution">
    <text evidence="6">The sequence shown here is derived from an EMBL/GenBank/DDBJ whole genome shotgun (WGS) entry which is preliminary data.</text>
</comment>
<sequence length="637" mass="71312">MLTSGLTNASISKSLLIYTIASSVALAIFDLKHLTSIQVAPHIWQYGQFWRILVWQIAGFANSTEALFAAMLVYHLRVVERAWGKRKFATFLLTTLPYTTLLPPLLLILVLRPITLGKMNYLPSGPVATIFALLAQYHASIPSTFRYRISTSSASDSNETKDQPQQSSKSLTLTLSDKSTTYIVAAQLALSQFPAMVVPAAVGWLVGVAWRMEFLPGTGAWRVPAWMVGEKERRVVNGAGGADGGRYEDLRRRLEGEAIAASASSSATVETLYIHHQASTVDVAKDHLSPRPERLFIASMHWNNEPILRSHWNDAVINLAKTFGPDNVFVSVYESGSWDDSKGALRELDAGLDRLGVRRNITLSDTTHQDELSARPREGWIDTPRQKKELRRIPYLARLRNLTLQPLEDLSQQGITFDKVLFLNDVVFTVDDVIRLLDTNDGVYAAACSLDFSKPPLYYDTFALRDSNGDEHVMQKWPYFRSAASRNALLALSPVPVKSCWNGMEPFVSTPPLRFRAISDSLALSHLEGSECCLIHADNPLSKQDGVYLNPKVRVGYNPAAYEAVHPTGAWLSLQHVALALWENRLRRWFTTPFFKKLVVRKRIAGWHDDHIDEQEPGDFCLINEMQVLVSNGWAHV</sequence>
<keyword evidence="2 5" id="KW-0812">Transmembrane</keyword>
<protein>
    <submittedName>
        <fullName evidence="6">Polysaccharide export protein</fullName>
    </submittedName>
</protein>
<comment type="subcellular location">
    <subcellularLocation>
        <location evidence="1">Membrane</location>
        <topology evidence="1">Multi-pass membrane protein</topology>
    </subcellularLocation>
</comment>
<feature type="transmembrane region" description="Helical" evidence="5">
    <location>
        <begin position="15"/>
        <end position="31"/>
    </location>
</feature>
<dbReference type="VEuPathDB" id="FungiDB:An04g04790"/>
<dbReference type="VEuPathDB" id="FungiDB:ATCC64974_80260"/>
<evidence type="ECO:0000313" key="6">
    <source>
        <dbReference type="EMBL" id="GAQ37886.1"/>
    </source>
</evidence>
<dbReference type="Pfam" id="PF11735">
    <property type="entry name" value="CAP59_mtransfer"/>
    <property type="match status" value="1"/>
</dbReference>
<dbReference type="VEuPathDB" id="FungiDB:An04g04800"/>